<dbReference type="InterPro" id="IPR027385">
    <property type="entry name" value="Beta-barrel_OMP"/>
</dbReference>
<dbReference type="Gene3D" id="2.40.160.20">
    <property type="match status" value="1"/>
</dbReference>
<dbReference type="EMBL" id="JAHESC010000009">
    <property type="protein sequence ID" value="MBT1686554.1"/>
    <property type="molecule type" value="Genomic_DNA"/>
</dbReference>
<accession>A0AAP2GCP7</accession>
<dbReference type="RefSeq" id="WP_254089792.1">
    <property type="nucleotide sequence ID" value="NZ_JAHESC010000009.1"/>
</dbReference>
<feature type="chain" id="PRO_5042841522" evidence="2">
    <location>
        <begin position="21"/>
        <end position="204"/>
    </location>
</feature>
<dbReference type="Pfam" id="PF13505">
    <property type="entry name" value="OMP_b-brl"/>
    <property type="match status" value="1"/>
</dbReference>
<feature type="domain" description="Outer membrane protein beta-barrel" evidence="3">
    <location>
        <begin position="7"/>
        <end position="189"/>
    </location>
</feature>
<gene>
    <name evidence="4" type="ORF">KK078_08310</name>
</gene>
<dbReference type="InterPro" id="IPR011250">
    <property type="entry name" value="OMP/PagP_B-barrel"/>
</dbReference>
<name>A0AAP2GCP7_9BACT</name>
<dbReference type="Proteomes" id="UP001319180">
    <property type="component" value="Unassembled WGS sequence"/>
</dbReference>
<dbReference type="SUPFAM" id="SSF56925">
    <property type="entry name" value="OMPA-like"/>
    <property type="match status" value="1"/>
</dbReference>
<evidence type="ECO:0000313" key="5">
    <source>
        <dbReference type="Proteomes" id="UP001319180"/>
    </source>
</evidence>
<organism evidence="4 5">
    <name type="scientific">Dawidia soli</name>
    <dbReference type="NCBI Taxonomy" id="2782352"/>
    <lineage>
        <taxon>Bacteria</taxon>
        <taxon>Pseudomonadati</taxon>
        <taxon>Bacteroidota</taxon>
        <taxon>Cytophagia</taxon>
        <taxon>Cytophagales</taxon>
        <taxon>Chryseotaleaceae</taxon>
        <taxon>Dawidia</taxon>
    </lineage>
</organism>
<evidence type="ECO:0000259" key="3">
    <source>
        <dbReference type="Pfam" id="PF13505"/>
    </source>
</evidence>
<evidence type="ECO:0000256" key="1">
    <source>
        <dbReference type="ARBA" id="ARBA00022729"/>
    </source>
</evidence>
<proteinExistence type="predicted"/>
<dbReference type="AlphaFoldDB" id="A0AAP2GCP7"/>
<evidence type="ECO:0000256" key="2">
    <source>
        <dbReference type="SAM" id="SignalP"/>
    </source>
</evidence>
<reference evidence="4 5" key="1">
    <citation type="submission" date="2021-05" db="EMBL/GenBank/DDBJ databases">
        <title>A Polyphasic approach of four new species of the genus Ohtaekwangia: Ohtaekwangia histidinii sp. nov., Ohtaekwangia cretensis sp. nov., Ohtaekwangia indiensis sp. nov., Ohtaekwangia reichenbachii sp. nov. from diverse environment.</title>
        <authorList>
            <person name="Octaviana S."/>
        </authorList>
    </citation>
    <scope>NUCLEOTIDE SEQUENCE [LARGE SCALE GENOMIC DNA]</scope>
    <source>
        <strain evidence="4 5">PWU37</strain>
    </source>
</reference>
<comment type="caution">
    <text evidence="4">The sequence shown here is derived from an EMBL/GenBank/DDBJ whole genome shotgun (WGS) entry which is preliminary data.</text>
</comment>
<sequence>MKKLFAICIFAAGITGYAQAQTTAGNMLLGGGIGYNSQKQETGGDDATNNTFSFTPSFGYFVADDFAVGLNLEFSSSNRENWDDFGGEYKVTEFLFEPFARYYMFTPNEKFAFFAEGALGFGSQKVDPDGGDELKASMFRFRVSPGFAYFISDKWSLDFQLSGISYTSYDPNTDSDFDDDKQSEFVFGVDSFNPSLGFRYVIGN</sequence>
<protein>
    <submittedName>
        <fullName evidence="4">Outer membrane beta-barrel protein</fullName>
    </submittedName>
</protein>
<evidence type="ECO:0000313" key="4">
    <source>
        <dbReference type="EMBL" id="MBT1686554.1"/>
    </source>
</evidence>
<keyword evidence="1 2" id="KW-0732">Signal</keyword>
<keyword evidence="5" id="KW-1185">Reference proteome</keyword>
<feature type="signal peptide" evidence="2">
    <location>
        <begin position="1"/>
        <end position="20"/>
    </location>
</feature>